<dbReference type="GO" id="GO:0000160">
    <property type="term" value="P:phosphorelay signal transduction system"/>
    <property type="evidence" value="ECO:0007669"/>
    <property type="project" value="UniProtKB-KW"/>
</dbReference>
<dbReference type="Pfam" id="PF00072">
    <property type="entry name" value="Response_reg"/>
    <property type="match status" value="1"/>
</dbReference>
<evidence type="ECO:0000259" key="11">
    <source>
        <dbReference type="PROSITE" id="PS01124"/>
    </source>
</evidence>
<dbReference type="EMBL" id="FQVI01000006">
    <property type="protein sequence ID" value="SHE78640.1"/>
    <property type="molecule type" value="Genomic_DNA"/>
</dbReference>
<dbReference type="Pfam" id="PF12833">
    <property type="entry name" value="HTH_18"/>
    <property type="match status" value="1"/>
</dbReference>
<proteinExistence type="predicted"/>
<evidence type="ECO:0000256" key="8">
    <source>
        <dbReference type="ARBA" id="ARBA00023163"/>
    </source>
</evidence>
<sequence length="530" mass="60675">MKIRVMIVEDEPIIRMGIASVLPWDEIDCEVVALAENGVDGLEKAKSFQPQLVISDIRMPKMDGLSMIETLVSANPDIQVILLTGYKEFEYAQRAISFGVSNYILKPVDQDELLEVVKELAEKIKKSIALKKEKELLKAKVKESLPILKDKFISSLLFSSPDTLYRVCEKMEYFNLRIDRFAILNIEIDSFHELEKGFTEDDVQILLFLIVEQIEELLPDYGFTAITFHHKKSVYAIIGGDKEMMTKELLPEYARELGERIESCGRFSVSIGISRAYEGAANIRKARIEADKCAVQSYYLGAGSVICYSDLQNISDSGEGVAEVETEAFFEALRQGGDIAAEARHLCDQLKNVKNIIIVKSTVAEWISKSYRYLMEDYGESTELSESLETAMEKTYYAKSLQNFMDIMNETSGWIEGFISQKQLSRTEYIMDRAVQYMRENCRREISLEEVADQVYVSKWYFSKLFRKEKGIKFSDYMSALRIDQAQKIIRENPSLKNYEVADMVGFGNVRYFSQLFKKITGKTPSEFRG</sequence>
<keyword evidence="5" id="KW-0902">Two-component regulatory system</keyword>
<dbReference type="GO" id="GO:0043565">
    <property type="term" value="F:sequence-specific DNA binding"/>
    <property type="evidence" value="ECO:0007669"/>
    <property type="project" value="InterPro"/>
</dbReference>
<evidence type="ECO:0000256" key="3">
    <source>
        <dbReference type="ARBA" id="ARBA00022490"/>
    </source>
</evidence>
<dbReference type="GO" id="GO:0003700">
    <property type="term" value="F:DNA-binding transcription factor activity"/>
    <property type="evidence" value="ECO:0007669"/>
    <property type="project" value="InterPro"/>
</dbReference>
<evidence type="ECO:0000256" key="5">
    <source>
        <dbReference type="ARBA" id="ARBA00023012"/>
    </source>
</evidence>
<dbReference type="PROSITE" id="PS01124">
    <property type="entry name" value="HTH_ARAC_FAMILY_2"/>
    <property type="match status" value="1"/>
</dbReference>
<dbReference type="Gene3D" id="3.40.50.2300">
    <property type="match status" value="1"/>
</dbReference>
<feature type="domain" description="GGDEF" evidence="13">
    <location>
        <begin position="179"/>
        <end position="310"/>
    </location>
</feature>
<evidence type="ECO:0000256" key="9">
    <source>
        <dbReference type="ARBA" id="ARBA00024867"/>
    </source>
</evidence>
<evidence type="ECO:0000256" key="1">
    <source>
        <dbReference type="ARBA" id="ARBA00004496"/>
    </source>
</evidence>
<dbReference type="AlphaFoldDB" id="A0A1M4WBW0"/>
<dbReference type="PANTHER" id="PTHR42713:SF3">
    <property type="entry name" value="TRANSCRIPTIONAL REGULATORY PROTEIN HPTR"/>
    <property type="match status" value="1"/>
</dbReference>
<name>A0A1M4WBW0_9CLOT</name>
<evidence type="ECO:0000256" key="4">
    <source>
        <dbReference type="ARBA" id="ARBA00022553"/>
    </source>
</evidence>
<evidence type="ECO:0000256" key="7">
    <source>
        <dbReference type="ARBA" id="ARBA00023125"/>
    </source>
</evidence>
<evidence type="ECO:0000256" key="2">
    <source>
        <dbReference type="ARBA" id="ARBA00018672"/>
    </source>
</evidence>
<reference evidence="14 15" key="1">
    <citation type="submission" date="2016-11" db="EMBL/GenBank/DDBJ databases">
        <authorList>
            <person name="Jaros S."/>
            <person name="Januszkiewicz K."/>
            <person name="Wedrychowicz H."/>
        </authorList>
    </citation>
    <scope>NUCLEOTIDE SEQUENCE [LARGE SCALE GENOMIC DNA]</scope>
    <source>
        <strain evidence="14 15">DSM 17459</strain>
    </source>
</reference>
<dbReference type="GO" id="GO:0005737">
    <property type="term" value="C:cytoplasm"/>
    <property type="evidence" value="ECO:0007669"/>
    <property type="project" value="UniProtKB-SubCell"/>
</dbReference>
<keyword evidence="6" id="KW-0805">Transcription regulation</keyword>
<protein>
    <recommendedName>
        <fullName evidence="2">Stage 0 sporulation protein A homolog</fullName>
    </recommendedName>
</protein>
<dbReference type="SUPFAM" id="SSF52172">
    <property type="entry name" value="CheY-like"/>
    <property type="match status" value="1"/>
</dbReference>
<dbReference type="CDD" id="cd17536">
    <property type="entry name" value="REC_YesN-like"/>
    <property type="match status" value="1"/>
</dbReference>
<dbReference type="InterPro" id="IPR011006">
    <property type="entry name" value="CheY-like_superfamily"/>
</dbReference>
<keyword evidence="4 10" id="KW-0597">Phosphoprotein</keyword>
<dbReference type="InterPro" id="IPR009057">
    <property type="entry name" value="Homeodomain-like_sf"/>
</dbReference>
<dbReference type="SMART" id="SM00342">
    <property type="entry name" value="HTH_ARAC"/>
    <property type="match status" value="1"/>
</dbReference>
<feature type="domain" description="Response regulatory" evidence="12">
    <location>
        <begin position="4"/>
        <end position="121"/>
    </location>
</feature>
<dbReference type="InterPro" id="IPR041522">
    <property type="entry name" value="CdaR_GGDEF"/>
</dbReference>
<accession>A0A1M4WBW0</accession>
<dbReference type="PROSITE" id="PS50110">
    <property type="entry name" value="RESPONSE_REGULATORY"/>
    <property type="match status" value="1"/>
</dbReference>
<dbReference type="PROSITE" id="PS50887">
    <property type="entry name" value="GGDEF"/>
    <property type="match status" value="1"/>
</dbReference>
<dbReference type="InterPro" id="IPR018060">
    <property type="entry name" value="HTH_AraC"/>
</dbReference>
<evidence type="ECO:0000313" key="14">
    <source>
        <dbReference type="EMBL" id="SHE78640.1"/>
    </source>
</evidence>
<dbReference type="InterPro" id="IPR051552">
    <property type="entry name" value="HptR"/>
</dbReference>
<comment type="subcellular location">
    <subcellularLocation>
        <location evidence="1">Cytoplasm</location>
    </subcellularLocation>
</comment>
<evidence type="ECO:0000259" key="12">
    <source>
        <dbReference type="PROSITE" id="PS50110"/>
    </source>
</evidence>
<comment type="function">
    <text evidence="9">May play the central regulatory role in sporulation. It may be an element of the effector pathway responsible for the activation of sporulation genes in response to nutritional stress. Spo0A may act in concert with spo0H (a sigma factor) to control the expression of some genes that are critical to the sporulation process.</text>
</comment>
<dbReference type="InterPro" id="IPR000160">
    <property type="entry name" value="GGDEF_dom"/>
</dbReference>
<keyword evidence="15" id="KW-1185">Reference proteome</keyword>
<dbReference type="Pfam" id="PF17853">
    <property type="entry name" value="GGDEF_2"/>
    <property type="match status" value="1"/>
</dbReference>
<dbReference type="STRING" id="1122155.SAMN02745158_01535"/>
<keyword evidence="7 14" id="KW-0238">DNA-binding</keyword>
<dbReference type="SUPFAM" id="SSF46689">
    <property type="entry name" value="Homeodomain-like"/>
    <property type="match status" value="2"/>
</dbReference>
<evidence type="ECO:0000256" key="6">
    <source>
        <dbReference type="ARBA" id="ARBA00023015"/>
    </source>
</evidence>
<dbReference type="Gene3D" id="1.10.10.60">
    <property type="entry name" value="Homeodomain-like"/>
    <property type="match status" value="2"/>
</dbReference>
<keyword evidence="3" id="KW-0963">Cytoplasm</keyword>
<feature type="modified residue" description="4-aspartylphosphate" evidence="10">
    <location>
        <position position="56"/>
    </location>
</feature>
<dbReference type="Proteomes" id="UP000184245">
    <property type="component" value="Unassembled WGS sequence"/>
</dbReference>
<evidence type="ECO:0000313" key="15">
    <source>
        <dbReference type="Proteomes" id="UP000184245"/>
    </source>
</evidence>
<keyword evidence="8" id="KW-0804">Transcription</keyword>
<dbReference type="InterPro" id="IPR001789">
    <property type="entry name" value="Sig_transdc_resp-reg_receiver"/>
</dbReference>
<dbReference type="OrthoDB" id="384217at2"/>
<organism evidence="14 15">
    <name type="scientific">Lactonifactor longoviformis DSM 17459</name>
    <dbReference type="NCBI Taxonomy" id="1122155"/>
    <lineage>
        <taxon>Bacteria</taxon>
        <taxon>Bacillati</taxon>
        <taxon>Bacillota</taxon>
        <taxon>Clostridia</taxon>
        <taxon>Eubacteriales</taxon>
        <taxon>Clostridiaceae</taxon>
        <taxon>Lactonifactor</taxon>
    </lineage>
</organism>
<evidence type="ECO:0000259" key="13">
    <source>
        <dbReference type="PROSITE" id="PS50887"/>
    </source>
</evidence>
<dbReference type="RefSeq" id="WP_072850543.1">
    <property type="nucleotide sequence ID" value="NZ_FQVI01000006.1"/>
</dbReference>
<evidence type="ECO:0000256" key="10">
    <source>
        <dbReference type="PROSITE-ProRule" id="PRU00169"/>
    </source>
</evidence>
<gene>
    <name evidence="14" type="ORF">SAMN02745158_01535</name>
</gene>
<dbReference type="SMART" id="SM00448">
    <property type="entry name" value="REC"/>
    <property type="match status" value="1"/>
</dbReference>
<feature type="domain" description="HTH araC/xylS-type" evidence="11">
    <location>
        <begin position="432"/>
        <end position="530"/>
    </location>
</feature>
<dbReference type="PANTHER" id="PTHR42713">
    <property type="entry name" value="HISTIDINE KINASE-RELATED"/>
    <property type="match status" value="1"/>
</dbReference>